<dbReference type="Pfam" id="PF13499">
    <property type="entry name" value="EF-hand_7"/>
    <property type="match status" value="1"/>
</dbReference>
<feature type="domain" description="EF-hand" evidence="2">
    <location>
        <begin position="90"/>
        <end position="125"/>
    </location>
</feature>
<reference evidence="4" key="1">
    <citation type="submission" date="2018-07" db="EMBL/GenBank/DDBJ databases">
        <title>Genomic and Epidemiologic Investigation of an Indolent Hospital Outbreak.</title>
        <authorList>
            <person name="Johnson R.C."/>
            <person name="Deming C."/>
            <person name="Conlan S."/>
            <person name="Zellmer C.J."/>
            <person name="Michelin A.V."/>
            <person name="Lee-Lin S.-Q."/>
            <person name="Thomas P.J."/>
            <person name="Park M."/>
            <person name="Weingarten R.A."/>
            <person name="Less J."/>
            <person name="Dekker J.P."/>
            <person name="Frank K.M."/>
            <person name="Musser K.A."/>
            <person name="Mcquiston J.R."/>
            <person name="Henderson D.K."/>
            <person name="Lau A.F."/>
            <person name="Palmore T.N."/>
            <person name="Segre J.A."/>
        </authorList>
    </citation>
    <scope>NUCLEOTIDE SEQUENCE [LARGE SCALE GENOMIC DNA]</scope>
    <source>
        <strain evidence="4">SK-CDC1_0717</strain>
    </source>
</reference>
<dbReference type="PROSITE" id="PS50222">
    <property type="entry name" value="EF_HAND_2"/>
    <property type="match status" value="2"/>
</dbReference>
<protein>
    <recommendedName>
        <fullName evidence="2">EF-hand domain-containing protein</fullName>
    </recommendedName>
</protein>
<gene>
    <name evidence="3" type="ORF">DAH66_12225</name>
</gene>
<dbReference type="Gene3D" id="1.10.238.10">
    <property type="entry name" value="EF-hand"/>
    <property type="match status" value="1"/>
</dbReference>
<accession>A0A430G2U5</accession>
<feature type="domain" description="EF-hand" evidence="2">
    <location>
        <begin position="30"/>
        <end position="65"/>
    </location>
</feature>
<dbReference type="GO" id="GO:0005509">
    <property type="term" value="F:calcium ion binding"/>
    <property type="evidence" value="ECO:0007669"/>
    <property type="project" value="InterPro"/>
</dbReference>
<dbReference type="SMART" id="SM00054">
    <property type="entry name" value="EFh"/>
    <property type="match status" value="2"/>
</dbReference>
<evidence type="ECO:0000256" key="1">
    <source>
        <dbReference type="SAM" id="SignalP"/>
    </source>
</evidence>
<dbReference type="InterPro" id="IPR002048">
    <property type="entry name" value="EF_hand_dom"/>
</dbReference>
<dbReference type="AlphaFoldDB" id="A0A430G2U5"/>
<dbReference type="InterPro" id="IPR011992">
    <property type="entry name" value="EF-hand-dom_pair"/>
</dbReference>
<keyword evidence="1" id="KW-0732">Signal</keyword>
<evidence type="ECO:0000259" key="2">
    <source>
        <dbReference type="PROSITE" id="PS50222"/>
    </source>
</evidence>
<feature type="chain" id="PRO_5019267766" description="EF-hand domain-containing protein" evidence="1">
    <location>
        <begin position="22"/>
        <end position="129"/>
    </location>
</feature>
<comment type="caution">
    <text evidence="3">The sequence shown here is derived from an EMBL/GenBank/DDBJ whole genome shotgun (WGS) entry which is preliminary data.</text>
</comment>
<dbReference type="SUPFAM" id="SSF47473">
    <property type="entry name" value="EF-hand"/>
    <property type="match status" value="1"/>
</dbReference>
<dbReference type="EMBL" id="QQYZ01000010">
    <property type="protein sequence ID" value="RSY83893.1"/>
    <property type="molecule type" value="Genomic_DNA"/>
</dbReference>
<dbReference type="Proteomes" id="UP000287746">
    <property type="component" value="Unassembled WGS sequence"/>
</dbReference>
<feature type="signal peptide" evidence="1">
    <location>
        <begin position="1"/>
        <end position="21"/>
    </location>
</feature>
<organism evidence="3 4">
    <name type="scientific">Sphingomonas koreensis</name>
    <dbReference type="NCBI Taxonomy" id="93064"/>
    <lineage>
        <taxon>Bacteria</taxon>
        <taxon>Pseudomonadati</taxon>
        <taxon>Pseudomonadota</taxon>
        <taxon>Alphaproteobacteria</taxon>
        <taxon>Sphingomonadales</taxon>
        <taxon>Sphingomonadaceae</taxon>
        <taxon>Sphingomonas</taxon>
    </lineage>
</organism>
<sequence length="129" mass="14014">MANLMLILFALAVAQSPPVSVAPGPIPKAEAERRVAERFADLDLNEDGVVERDEVRARFDFETTANATYAAAQKAKKAGDPRPAIDARQQPFAKADAWFAAVDTDKDGKITREELARYAGADIEQLGIK</sequence>
<proteinExistence type="predicted"/>
<evidence type="ECO:0000313" key="4">
    <source>
        <dbReference type="Proteomes" id="UP000287746"/>
    </source>
</evidence>
<dbReference type="InterPro" id="IPR018247">
    <property type="entry name" value="EF_Hand_1_Ca_BS"/>
</dbReference>
<evidence type="ECO:0000313" key="3">
    <source>
        <dbReference type="EMBL" id="RSY83893.1"/>
    </source>
</evidence>
<dbReference type="PROSITE" id="PS00018">
    <property type="entry name" value="EF_HAND_1"/>
    <property type="match status" value="2"/>
</dbReference>
<name>A0A430G2U5_9SPHN</name>